<dbReference type="EMBL" id="JBJYXY010000001">
    <property type="protein sequence ID" value="MFN2974541.1"/>
    <property type="molecule type" value="Genomic_DNA"/>
</dbReference>
<dbReference type="PANTHER" id="PTHR34374">
    <property type="entry name" value="LARGE RIBOSOMAL RNA SUBUNIT ACCUMULATION PROTEIN YCED HOMOLOG 1, CHLOROPLASTIC"/>
    <property type="match status" value="1"/>
</dbReference>
<keyword evidence="2" id="KW-1185">Reference proteome</keyword>
<dbReference type="PANTHER" id="PTHR34374:SF1">
    <property type="entry name" value="LARGE RIBOSOMAL RNA SUBUNIT ACCUMULATION PROTEIN YCED HOMOLOG 1, CHLOROPLASTIC"/>
    <property type="match status" value="1"/>
</dbReference>
<reference evidence="1 2" key="1">
    <citation type="submission" date="2024-12" db="EMBL/GenBank/DDBJ databases">
        <authorList>
            <person name="Lee Y."/>
        </authorList>
    </citation>
    <scope>NUCLEOTIDE SEQUENCE [LARGE SCALE GENOMIC DNA]</scope>
    <source>
        <strain evidence="1 2">03SUJ4</strain>
    </source>
</reference>
<comment type="caution">
    <text evidence="1">The sequence shown here is derived from an EMBL/GenBank/DDBJ whole genome shotgun (WGS) entry which is preliminary data.</text>
</comment>
<dbReference type="InterPro" id="IPR003772">
    <property type="entry name" value="YceD"/>
</dbReference>
<dbReference type="RefSeq" id="WP_263413895.1">
    <property type="nucleotide sequence ID" value="NZ_BAABBH010000001.1"/>
</dbReference>
<proteinExistence type="predicted"/>
<protein>
    <submittedName>
        <fullName evidence="1">YceD family protein</fullName>
    </submittedName>
</protein>
<organism evidence="1 2">
    <name type="scientific">Terriglobus aquaticus</name>
    <dbReference type="NCBI Taxonomy" id="940139"/>
    <lineage>
        <taxon>Bacteria</taxon>
        <taxon>Pseudomonadati</taxon>
        <taxon>Acidobacteriota</taxon>
        <taxon>Terriglobia</taxon>
        <taxon>Terriglobales</taxon>
        <taxon>Acidobacteriaceae</taxon>
        <taxon>Terriglobus</taxon>
    </lineage>
</organism>
<evidence type="ECO:0000313" key="2">
    <source>
        <dbReference type="Proteomes" id="UP001634747"/>
    </source>
</evidence>
<name>A0ABW9KFS5_9BACT</name>
<accession>A0ABW9KFS5</accession>
<sequence>MRITPEDLYPDPLDIDQTLEPGAIDYALDLEQVGPLHIQGRAERIEEHRGPKDVVLDIRLRGNLQGEFQAICARCAKPIPQHVSESFDLIFRPSGTDANLGERAITEAETEIGYYEQSGLSLEDVVREQVLLTLPERALCREDCKGLCPHCGGNRNERDCDCESKQVDSRWHALQGFPAN</sequence>
<dbReference type="Proteomes" id="UP001634747">
    <property type="component" value="Unassembled WGS sequence"/>
</dbReference>
<gene>
    <name evidence="1" type="ORF">ACK2TP_02070</name>
</gene>
<evidence type="ECO:0000313" key="1">
    <source>
        <dbReference type="EMBL" id="MFN2974541.1"/>
    </source>
</evidence>
<dbReference type="Pfam" id="PF02620">
    <property type="entry name" value="YceD"/>
    <property type="match status" value="1"/>
</dbReference>